<protein>
    <submittedName>
        <fullName evidence="1">Serine protease</fullName>
    </submittedName>
</protein>
<comment type="caution">
    <text evidence="1">The sequence shown here is derived from an EMBL/GenBank/DDBJ whole genome shotgun (WGS) entry which is preliminary data.</text>
</comment>
<dbReference type="AlphaFoldDB" id="A0A6I1MM72"/>
<dbReference type="RefSeq" id="WP_152890979.1">
    <property type="nucleotide sequence ID" value="NZ_WHJC01000224.1"/>
</dbReference>
<keyword evidence="2" id="KW-1185">Reference proteome</keyword>
<accession>A0A6I1MM72</accession>
<dbReference type="EMBL" id="WHJC01000224">
    <property type="protein sequence ID" value="MPQ44475.1"/>
    <property type="molecule type" value="Genomic_DNA"/>
</dbReference>
<organism evidence="1 2">
    <name type="scientific">Clostridium tarantellae</name>
    <dbReference type="NCBI Taxonomy" id="39493"/>
    <lineage>
        <taxon>Bacteria</taxon>
        <taxon>Bacillati</taxon>
        <taxon>Bacillota</taxon>
        <taxon>Clostridia</taxon>
        <taxon>Eubacteriales</taxon>
        <taxon>Clostridiaceae</taxon>
        <taxon>Clostridium</taxon>
    </lineage>
</organism>
<name>A0A6I1MM72_9CLOT</name>
<dbReference type="InterPro" id="IPR043504">
    <property type="entry name" value="Peptidase_S1_PA_chymotrypsin"/>
</dbReference>
<dbReference type="SUPFAM" id="SSF50494">
    <property type="entry name" value="Trypsin-like serine proteases"/>
    <property type="match status" value="1"/>
</dbReference>
<dbReference type="InterPro" id="IPR009003">
    <property type="entry name" value="Peptidase_S1_PA"/>
</dbReference>
<sequence length="306" mass="32997">MNPLIENKLRTINESNHMFFLNKKNVIGVGIGEKVTNNINTGEPSLHVLVTKKCAAKDLDSSNVIPKTYLGVKTDVIEIGGLNPLNSLVTRVRPLKLGYSISPTYVPYSGTAGCLVYDKYGKYILSNNHVLADVNSKEIGRAIMQPGGDDFGNSFNDVIAVLDRFVVLNFCNNVNDGIYNYVDCALAKLLPNIYHAAYVEFIGYPTGVAEPKLGDFVHKSGRTTGYTQGTITSINTIVSIPYRDGLAVFKNAFTTTVMGAGGDSGSLLLNRENKAVGLLFAGGPYGTIFTPISTVLDTLNVKLVTS</sequence>
<gene>
    <name evidence="1" type="ORF">GBZ86_12005</name>
</gene>
<dbReference type="Proteomes" id="UP000430345">
    <property type="component" value="Unassembled WGS sequence"/>
</dbReference>
<dbReference type="GO" id="GO:0008233">
    <property type="term" value="F:peptidase activity"/>
    <property type="evidence" value="ECO:0007669"/>
    <property type="project" value="UniProtKB-KW"/>
</dbReference>
<evidence type="ECO:0000313" key="2">
    <source>
        <dbReference type="Proteomes" id="UP000430345"/>
    </source>
</evidence>
<dbReference type="OrthoDB" id="104542at2"/>
<dbReference type="GO" id="GO:0006508">
    <property type="term" value="P:proteolysis"/>
    <property type="evidence" value="ECO:0007669"/>
    <property type="project" value="UniProtKB-KW"/>
</dbReference>
<reference evidence="1 2" key="1">
    <citation type="submission" date="2019-10" db="EMBL/GenBank/DDBJ databases">
        <title>The Genome Sequence of Clostridium tarantellae Isolated from Fish Brain.</title>
        <authorList>
            <person name="Bano L."/>
            <person name="Kiel M."/>
            <person name="Sales G."/>
            <person name="Doxey A.C."/>
            <person name="Mansfield M.J."/>
            <person name="Schiavone M."/>
            <person name="Rossetto O."/>
            <person name="Pirazzini M."/>
            <person name="Dobrindt U."/>
            <person name="Montecucco C."/>
        </authorList>
    </citation>
    <scope>NUCLEOTIDE SEQUENCE [LARGE SCALE GENOMIC DNA]</scope>
    <source>
        <strain evidence="1 2">DSM 3997</strain>
    </source>
</reference>
<dbReference type="Gene3D" id="2.40.10.10">
    <property type="entry name" value="Trypsin-like serine proteases"/>
    <property type="match status" value="1"/>
</dbReference>
<proteinExistence type="predicted"/>
<dbReference type="Pfam" id="PF13365">
    <property type="entry name" value="Trypsin_2"/>
    <property type="match status" value="1"/>
</dbReference>
<keyword evidence="1" id="KW-0378">Hydrolase</keyword>
<keyword evidence="1" id="KW-0645">Protease</keyword>
<evidence type="ECO:0000313" key="1">
    <source>
        <dbReference type="EMBL" id="MPQ44475.1"/>
    </source>
</evidence>